<feature type="domain" description="ESX-1 secretion-associated protein EspB PPE" evidence="3">
    <location>
        <begin position="129"/>
        <end position="289"/>
    </location>
</feature>
<dbReference type="AlphaFoldDB" id="A0A7I7Z0I9"/>
<dbReference type="OrthoDB" id="4753912at2"/>
<feature type="domain" description="ESX-1 secretion-associated protein EspB PE" evidence="2">
    <location>
        <begin position="12"/>
        <end position="87"/>
    </location>
</feature>
<feature type="compositionally biased region" description="Acidic residues" evidence="1">
    <location>
        <begin position="83"/>
        <end position="93"/>
    </location>
</feature>
<feature type="compositionally biased region" description="Pro residues" evidence="1">
    <location>
        <begin position="277"/>
        <end position="293"/>
    </location>
</feature>
<dbReference type="InterPro" id="IPR041275">
    <property type="entry name" value="EspB_PE"/>
</dbReference>
<dbReference type="Pfam" id="PF21856">
    <property type="entry name" value="EspB_PPE"/>
    <property type="match status" value="1"/>
</dbReference>
<proteinExistence type="predicted"/>
<organism evidence="4 5">
    <name type="scientific">Mycobacterium parmense</name>
    <dbReference type="NCBI Taxonomy" id="185642"/>
    <lineage>
        <taxon>Bacteria</taxon>
        <taxon>Bacillati</taxon>
        <taxon>Actinomycetota</taxon>
        <taxon>Actinomycetes</taxon>
        <taxon>Mycobacteriales</taxon>
        <taxon>Mycobacteriaceae</taxon>
        <taxon>Mycobacterium</taxon>
        <taxon>Mycobacterium simiae complex</taxon>
    </lineage>
</organism>
<feature type="region of interest" description="Disordered" evidence="1">
    <location>
        <begin position="276"/>
        <end position="487"/>
    </location>
</feature>
<dbReference type="EMBL" id="AP022614">
    <property type="protein sequence ID" value="BBZ46744.1"/>
    <property type="molecule type" value="Genomic_DNA"/>
</dbReference>
<dbReference type="Proteomes" id="UP000467105">
    <property type="component" value="Chromosome"/>
</dbReference>
<feature type="compositionally biased region" description="Low complexity" evidence="1">
    <location>
        <begin position="377"/>
        <end position="387"/>
    </location>
</feature>
<gene>
    <name evidence="4" type="primary">espB_2</name>
    <name evidence="4" type="ORF">MPRM_40250</name>
</gene>
<feature type="compositionally biased region" description="Low complexity" evidence="1">
    <location>
        <begin position="409"/>
        <end position="422"/>
    </location>
</feature>
<evidence type="ECO:0000313" key="4">
    <source>
        <dbReference type="EMBL" id="BBZ46744.1"/>
    </source>
</evidence>
<protein>
    <submittedName>
        <fullName evidence="4">ESX-1 secretion-associated protein EspB</fullName>
    </submittedName>
</protein>
<dbReference type="InterPro" id="IPR054056">
    <property type="entry name" value="EspB_PPE"/>
</dbReference>
<evidence type="ECO:0000313" key="5">
    <source>
        <dbReference type="Proteomes" id="UP000467105"/>
    </source>
</evidence>
<accession>A0A7I7Z0I9</accession>
<evidence type="ECO:0000259" key="2">
    <source>
        <dbReference type="Pfam" id="PF18625"/>
    </source>
</evidence>
<sequence length="487" mass="51669">MTQPGTLSVEYDELMARAAELEEPIPGMPTGNPAAPCNLGFVRRAAQQIGLSADNMRTYLGVGERERSRLAQSLRNAAKAYEEADEGAEEAIADETSVSPVQPGPVRESVDPATLDETPVAAMAGPGDYADLKQRTLDNETGDQGTAFLRFADAWESYQRALLEARYRFRPFKDWWSPASDAVEANFDSQRSWLDSMATLCGQLATQARGVASTQRWAQKEHIWYNNQTIKYKDFAELDQLYNSQPMFRDVVMQIYGQLQTKSDEVMLEYEKRAALPLPPLSPPKPTPAYRIDPPPEPKPSDPDNPADPTNPGDGGDRVEPDNPVDTDPETGLPLDDSELPDPTGMPATPSAGMPTTPTDPQLTQALKDLKGKPGLPAGAGVKPASVGGAGAGGVPAMPLQAPVDAESASRPAGAAGPSAAGPGRGVPGVGGAGGGMAPMGAPGAGQGQGNNKGKRTQSDDEALYTEERPWTEGVIGRRRAKDAPDK</sequence>
<reference evidence="4 5" key="1">
    <citation type="journal article" date="2019" name="Emerg. Microbes Infect.">
        <title>Comprehensive subspecies identification of 175 nontuberculous mycobacteria species based on 7547 genomic profiles.</title>
        <authorList>
            <person name="Matsumoto Y."/>
            <person name="Kinjo T."/>
            <person name="Motooka D."/>
            <person name="Nabeya D."/>
            <person name="Jung N."/>
            <person name="Uechi K."/>
            <person name="Horii T."/>
            <person name="Iida T."/>
            <person name="Fujita J."/>
            <person name="Nakamura S."/>
        </authorList>
    </citation>
    <scope>NUCLEOTIDE SEQUENCE [LARGE SCALE GENOMIC DNA]</scope>
    <source>
        <strain evidence="4 5">JCM 14742</strain>
    </source>
</reference>
<feature type="compositionally biased region" description="Polar residues" evidence="1">
    <location>
        <begin position="354"/>
        <end position="365"/>
    </location>
</feature>
<evidence type="ECO:0000259" key="3">
    <source>
        <dbReference type="Pfam" id="PF21856"/>
    </source>
</evidence>
<keyword evidence="5" id="KW-1185">Reference proteome</keyword>
<name>A0A7I7Z0I9_9MYCO</name>
<dbReference type="Pfam" id="PF18625">
    <property type="entry name" value="EspB_PE"/>
    <property type="match status" value="1"/>
</dbReference>
<dbReference type="RefSeq" id="WP_085270512.1">
    <property type="nucleotide sequence ID" value="NZ_AP022614.1"/>
</dbReference>
<evidence type="ECO:0000256" key="1">
    <source>
        <dbReference type="SAM" id="MobiDB-lite"/>
    </source>
</evidence>
<feature type="region of interest" description="Disordered" evidence="1">
    <location>
        <begin position="81"/>
        <end position="112"/>
    </location>
</feature>
<feature type="compositionally biased region" description="Gly residues" evidence="1">
    <location>
        <begin position="423"/>
        <end position="451"/>
    </location>
</feature>